<reference evidence="3" key="1">
    <citation type="journal article" date="2017" name="BMC Genomics">
        <title>Gapless genome assembly of Colletotrichum higginsianum reveals chromosome structure and association of transposable elements with secondary metabolite gene clusters.</title>
        <authorList>
            <person name="Dallery J.-F."/>
            <person name="Lapalu N."/>
            <person name="Zampounis A."/>
            <person name="Pigne S."/>
            <person name="Luyten I."/>
            <person name="Amselem J."/>
            <person name="Wittenberg A.H.J."/>
            <person name="Zhou S."/>
            <person name="de Queiroz M.V."/>
            <person name="Robin G.P."/>
            <person name="Auger A."/>
            <person name="Hainaut M."/>
            <person name="Henrissat B."/>
            <person name="Kim K.-T."/>
            <person name="Lee Y.-H."/>
            <person name="Lespinet O."/>
            <person name="Schwartz D.C."/>
            <person name="Thon M.R."/>
            <person name="O'Connell R.J."/>
        </authorList>
    </citation>
    <scope>NUCLEOTIDE SEQUENCE [LARGE SCALE GENOMIC DNA]</scope>
    <source>
        <strain evidence="3">IMI 349063</strain>
    </source>
</reference>
<dbReference type="SUPFAM" id="SSF51735">
    <property type="entry name" value="NAD(P)-binding Rossmann-fold domains"/>
    <property type="match status" value="1"/>
</dbReference>
<protein>
    <submittedName>
        <fullName evidence="2">Nucleoside-diphosphate-sugar epimerase</fullName>
    </submittedName>
</protein>
<gene>
    <name evidence="2" type="ORF">CH63R_00147</name>
</gene>
<dbReference type="InterPro" id="IPR051783">
    <property type="entry name" value="NAD(P)-dependent_oxidoreduct"/>
</dbReference>
<dbReference type="InterPro" id="IPR008030">
    <property type="entry name" value="NmrA-like"/>
</dbReference>
<proteinExistence type="predicted"/>
<dbReference type="VEuPathDB" id="FungiDB:CH63R_00147"/>
<dbReference type="AlphaFoldDB" id="A0A1B7YSF3"/>
<dbReference type="Pfam" id="PF05368">
    <property type="entry name" value="NmrA"/>
    <property type="match status" value="1"/>
</dbReference>
<dbReference type="PANTHER" id="PTHR48079">
    <property type="entry name" value="PROTEIN YEEZ"/>
    <property type="match status" value="1"/>
</dbReference>
<accession>A0A1B7YSF3</accession>
<dbReference type="KEGG" id="chig:CH63R_00147"/>
<feature type="domain" description="NmrA-like" evidence="1">
    <location>
        <begin position="10"/>
        <end position="86"/>
    </location>
</feature>
<sequence>MPAQAIPVNILLIGASGYIGGSVLAHLCSRPNNAGLHISALVRKPADSDAIKSSYPQVETVLGDLGDERLLYDAAAGSDVVIYAARNTQEGVEPLMSGLAGEARNGLESSQEQASRNRPALFIMLSAIISLADPKNLRLGEPPLDSSKAMSDVEDRNAIMSLPEYHWHVAQERVFIRLAAEKGRGIITPVVMSLPFTVGNGTGPVRTRGFVHDYAKALLHRPGKKPFVMGQGRNAWSWSSPRDLAAAVVFVMDWWKGNPNDNDLQGYIYAESGQLEMRKLARYVGQVSGSVSAGQEEEPSTSSDGCESLQYPQFAELMPELPGLWGVSAVCQADKLRSKGWKPMATSWEPLVDEVVRSSCV</sequence>
<dbReference type="PANTHER" id="PTHR48079:SF6">
    <property type="entry name" value="NAD(P)-BINDING DOMAIN-CONTAINING PROTEIN-RELATED"/>
    <property type="match status" value="1"/>
</dbReference>
<dbReference type="EMBL" id="LTAN01000001">
    <property type="protein sequence ID" value="OBR14967.1"/>
    <property type="molecule type" value="Genomic_DNA"/>
</dbReference>
<dbReference type="OrthoDB" id="2130169at2759"/>
<evidence type="ECO:0000313" key="2">
    <source>
        <dbReference type="EMBL" id="OBR14967.1"/>
    </source>
</evidence>
<dbReference type="GO" id="GO:0005737">
    <property type="term" value="C:cytoplasm"/>
    <property type="evidence" value="ECO:0007669"/>
    <property type="project" value="TreeGrafter"/>
</dbReference>
<dbReference type="GeneID" id="28859229"/>
<dbReference type="GO" id="GO:0004029">
    <property type="term" value="F:aldehyde dehydrogenase (NAD+) activity"/>
    <property type="evidence" value="ECO:0007669"/>
    <property type="project" value="TreeGrafter"/>
</dbReference>
<dbReference type="RefSeq" id="XP_018163484.1">
    <property type="nucleotide sequence ID" value="XM_018295122.1"/>
</dbReference>
<comment type="caution">
    <text evidence="2">The sequence shown here is derived from an EMBL/GenBank/DDBJ whole genome shotgun (WGS) entry which is preliminary data.</text>
</comment>
<dbReference type="Gene3D" id="3.40.50.720">
    <property type="entry name" value="NAD(P)-binding Rossmann-like Domain"/>
    <property type="match status" value="1"/>
</dbReference>
<organism evidence="2 3">
    <name type="scientific">Colletotrichum higginsianum (strain IMI 349063)</name>
    <name type="common">Crucifer anthracnose fungus</name>
    <dbReference type="NCBI Taxonomy" id="759273"/>
    <lineage>
        <taxon>Eukaryota</taxon>
        <taxon>Fungi</taxon>
        <taxon>Dikarya</taxon>
        <taxon>Ascomycota</taxon>
        <taxon>Pezizomycotina</taxon>
        <taxon>Sordariomycetes</taxon>
        <taxon>Hypocreomycetidae</taxon>
        <taxon>Glomerellales</taxon>
        <taxon>Glomerellaceae</taxon>
        <taxon>Colletotrichum</taxon>
        <taxon>Colletotrichum destructivum species complex</taxon>
    </lineage>
</organism>
<dbReference type="Proteomes" id="UP000092177">
    <property type="component" value="Chromosome 1"/>
</dbReference>
<evidence type="ECO:0000313" key="3">
    <source>
        <dbReference type="Proteomes" id="UP000092177"/>
    </source>
</evidence>
<evidence type="ECO:0000259" key="1">
    <source>
        <dbReference type="Pfam" id="PF05368"/>
    </source>
</evidence>
<name>A0A1B7YSF3_COLHI</name>
<dbReference type="InterPro" id="IPR036291">
    <property type="entry name" value="NAD(P)-bd_dom_sf"/>
</dbReference>
<keyword evidence="3" id="KW-1185">Reference proteome</keyword>